<name>A0A517U0K8_9BACT</name>
<dbReference type="EMBL" id="CP036339">
    <property type="protein sequence ID" value="QDT74168.1"/>
    <property type="molecule type" value="Genomic_DNA"/>
</dbReference>
<evidence type="ECO:0000256" key="1">
    <source>
        <dbReference type="SAM" id="Phobius"/>
    </source>
</evidence>
<evidence type="ECO:0000259" key="2">
    <source>
        <dbReference type="Pfam" id="PF07596"/>
    </source>
</evidence>
<dbReference type="OrthoDB" id="249131at2"/>
<keyword evidence="4" id="KW-1185">Reference proteome</keyword>
<accession>A0A517U0K8</accession>
<dbReference type="Proteomes" id="UP000317909">
    <property type="component" value="Chromosome"/>
</dbReference>
<keyword evidence="1" id="KW-0812">Transmembrane</keyword>
<dbReference type="RefSeq" id="WP_145433953.1">
    <property type="nucleotide sequence ID" value="NZ_CP036339.1"/>
</dbReference>
<dbReference type="AlphaFoldDB" id="A0A517U0K8"/>
<feature type="transmembrane region" description="Helical" evidence="1">
    <location>
        <begin position="39"/>
        <end position="63"/>
    </location>
</feature>
<dbReference type="InterPro" id="IPR045584">
    <property type="entry name" value="Pilin-like"/>
</dbReference>
<dbReference type="Pfam" id="PF07963">
    <property type="entry name" value="N_methyl"/>
    <property type="match status" value="1"/>
</dbReference>
<dbReference type="NCBIfam" id="TIGR02532">
    <property type="entry name" value="IV_pilin_GFxxxE"/>
    <property type="match status" value="1"/>
</dbReference>
<protein>
    <recommendedName>
        <fullName evidence="2">DUF1559 domain-containing protein</fullName>
    </recommendedName>
</protein>
<dbReference type="Pfam" id="PF07596">
    <property type="entry name" value="SBP_bac_10"/>
    <property type="match status" value="1"/>
</dbReference>
<keyword evidence="1" id="KW-0472">Membrane</keyword>
<dbReference type="KEGG" id="llh:I41_33630"/>
<feature type="domain" description="DUF1559" evidence="2">
    <location>
        <begin position="64"/>
        <end position="358"/>
    </location>
</feature>
<dbReference type="InterPro" id="IPR012902">
    <property type="entry name" value="N_methyl_site"/>
</dbReference>
<reference evidence="3 4" key="1">
    <citation type="submission" date="2019-02" db="EMBL/GenBank/DDBJ databases">
        <title>Deep-cultivation of Planctomycetes and their phenomic and genomic characterization uncovers novel biology.</title>
        <authorList>
            <person name="Wiegand S."/>
            <person name="Jogler M."/>
            <person name="Boedeker C."/>
            <person name="Pinto D."/>
            <person name="Vollmers J."/>
            <person name="Rivas-Marin E."/>
            <person name="Kohn T."/>
            <person name="Peeters S.H."/>
            <person name="Heuer A."/>
            <person name="Rast P."/>
            <person name="Oberbeckmann S."/>
            <person name="Bunk B."/>
            <person name="Jeske O."/>
            <person name="Meyerdierks A."/>
            <person name="Storesund J.E."/>
            <person name="Kallscheuer N."/>
            <person name="Luecker S."/>
            <person name="Lage O.M."/>
            <person name="Pohl T."/>
            <person name="Merkel B.J."/>
            <person name="Hornburger P."/>
            <person name="Mueller R.-W."/>
            <person name="Bruemmer F."/>
            <person name="Labrenz M."/>
            <person name="Spormann A.M."/>
            <person name="Op den Camp H."/>
            <person name="Overmann J."/>
            <person name="Amann R."/>
            <person name="Jetten M.S.M."/>
            <person name="Mascher T."/>
            <person name="Medema M.H."/>
            <person name="Devos D.P."/>
            <person name="Kaster A.-K."/>
            <person name="Ovreas L."/>
            <person name="Rohde M."/>
            <person name="Galperin M.Y."/>
            <person name="Jogler C."/>
        </authorList>
    </citation>
    <scope>NUCLEOTIDE SEQUENCE [LARGE SCALE GENOMIC DNA]</scope>
    <source>
        <strain evidence="3 4">I41</strain>
    </source>
</reference>
<proteinExistence type="predicted"/>
<dbReference type="SUPFAM" id="SSF54523">
    <property type="entry name" value="Pili subunits"/>
    <property type="match status" value="1"/>
</dbReference>
<organism evidence="3 4">
    <name type="scientific">Lacipirellula limnantheis</name>
    <dbReference type="NCBI Taxonomy" id="2528024"/>
    <lineage>
        <taxon>Bacteria</taxon>
        <taxon>Pseudomonadati</taxon>
        <taxon>Planctomycetota</taxon>
        <taxon>Planctomycetia</taxon>
        <taxon>Pirellulales</taxon>
        <taxon>Lacipirellulaceae</taxon>
        <taxon>Lacipirellula</taxon>
    </lineage>
</organism>
<evidence type="ECO:0000313" key="4">
    <source>
        <dbReference type="Proteomes" id="UP000317909"/>
    </source>
</evidence>
<dbReference type="PANTHER" id="PTHR30093:SF2">
    <property type="entry name" value="TYPE II SECRETION SYSTEM PROTEIN H"/>
    <property type="match status" value="1"/>
</dbReference>
<keyword evidence="1" id="KW-1133">Transmembrane helix</keyword>
<dbReference type="PANTHER" id="PTHR30093">
    <property type="entry name" value="GENERAL SECRETION PATHWAY PROTEIN G"/>
    <property type="match status" value="1"/>
</dbReference>
<dbReference type="Gene3D" id="3.30.700.10">
    <property type="entry name" value="Glycoprotein, Type 4 Pilin"/>
    <property type="match status" value="1"/>
</dbReference>
<sequence length="375" mass="39972">MTQHQRRLNDQLDGEAAFLQDRILERDNGMPRAIKLRTAFTLVELLVVIAIIGVLVALLLPAVQAAREAARRSQCQNNLKQQGLAFQMAHDAMGHFPVGAASGEGSMWSYYILPYIEAAAAQARMKVGENSGGNFQWASSGPYTRAQIEGDKTYANIILCETPFPVFRCPTANLPEHQYNLSTHSWLVMERAPASYIGSASGLVTSQNTVDANNVKMGSLDGVLFSLSKVGIKNILDGTSNTMLIGEALHDSIAVEKRGASAESALGSYKDHWALGSDDLDGTGGANAARDPSEALGSTAVPLNYQNQFPIGEGCAAPGINGADCQMIQLAFGSAHPGGAQVLRCDGSAELVNEGVDPIVWRDLATRDSQITLTP</sequence>
<dbReference type="InterPro" id="IPR011453">
    <property type="entry name" value="DUF1559"/>
</dbReference>
<gene>
    <name evidence="3" type="ORF">I41_33630</name>
</gene>
<evidence type="ECO:0000313" key="3">
    <source>
        <dbReference type="EMBL" id="QDT74168.1"/>
    </source>
</evidence>